<keyword evidence="4" id="KW-1185">Reference proteome</keyword>
<dbReference type="EMBL" id="JAQQWP010000004">
    <property type="protein sequence ID" value="KAK8121116.1"/>
    <property type="molecule type" value="Genomic_DNA"/>
</dbReference>
<gene>
    <name evidence="3" type="ORF">PG999_005236</name>
</gene>
<evidence type="ECO:0000313" key="3">
    <source>
        <dbReference type="EMBL" id="KAK8121116.1"/>
    </source>
</evidence>
<accession>A0AAW0R1L0</accession>
<dbReference type="AlphaFoldDB" id="A0AAW0R1L0"/>
<feature type="region of interest" description="Disordered" evidence="1">
    <location>
        <begin position="475"/>
        <end position="495"/>
    </location>
</feature>
<organism evidence="3 4">
    <name type="scientific">Apiospora kogelbergensis</name>
    <dbReference type="NCBI Taxonomy" id="1337665"/>
    <lineage>
        <taxon>Eukaryota</taxon>
        <taxon>Fungi</taxon>
        <taxon>Dikarya</taxon>
        <taxon>Ascomycota</taxon>
        <taxon>Pezizomycotina</taxon>
        <taxon>Sordariomycetes</taxon>
        <taxon>Xylariomycetidae</taxon>
        <taxon>Amphisphaeriales</taxon>
        <taxon>Apiosporaceae</taxon>
        <taxon>Apiospora</taxon>
    </lineage>
</organism>
<evidence type="ECO:0000256" key="2">
    <source>
        <dbReference type="SAM" id="Phobius"/>
    </source>
</evidence>
<evidence type="ECO:0000313" key="4">
    <source>
        <dbReference type="Proteomes" id="UP001392437"/>
    </source>
</evidence>
<name>A0AAW0R1L0_9PEZI</name>
<feature type="compositionally biased region" description="Basic and acidic residues" evidence="1">
    <location>
        <begin position="1"/>
        <end position="13"/>
    </location>
</feature>
<feature type="transmembrane region" description="Helical" evidence="2">
    <location>
        <begin position="155"/>
        <end position="172"/>
    </location>
</feature>
<evidence type="ECO:0000256" key="1">
    <source>
        <dbReference type="SAM" id="MobiDB-lite"/>
    </source>
</evidence>
<feature type="transmembrane region" description="Helical" evidence="2">
    <location>
        <begin position="59"/>
        <end position="79"/>
    </location>
</feature>
<reference evidence="3 4" key="1">
    <citation type="submission" date="2023-01" db="EMBL/GenBank/DDBJ databases">
        <title>Analysis of 21 Apiospora genomes using comparative genomics revels a genus with tremendous synthesis potential of carbohydrate active enzymes and secondary metabolites.</title>
        <authorList>
            <person name="Sorensen T."/>
        </authorList>
    </citation>
    <scope>NUCLEOTIDE SEQUENCE [LARGE SCALE GENOMIC DNA]</scope>
    <source>
        <strain evidence="3 4">CBS 117206</strain>
    </source>
</reference>
<keyword evidence="2" id="KW-0472">Membrane</keyword>
<feature type="transmembrane region" description="Helical" evidence="2">
    <location>
        <begin position="442"/>
        <end position="466"/>
    </location>
</feature>
<comment type="caution">
    <text evidence="3">The sequence shown here is derived from an EMBL/GenBank/DDBJ whole genome shotgun (WGS) entry which is preliminary data.</text>
</comment>
<feature type="transmembrane region" description="Helical" evidence="2">
    <location>
        <begin position="99"/>
        <end position="120"/>
    </location>
</feature>
<sequence>MDLRSGGREHDASSDSGRAEQLLPEYRPHPSSSAPPPLRGHGATRPSTWKVVAKILPRWMMIVVIAFIFYGVLLHYQGLAVMTNTQKRVFNGATTGLSIGFGIAVATSLDGMVGDLRWWILSRRFRSRHKVENILQADSMMSLLKLAWRTRRKSIHIAVLLWGLVLLAGNIVNETSASDNIEAQQFMVNNYGIISTAFMPGDNFSTIPDQKTIVRPGDTPMYCEGSVCRYVFKELSIDPAKQDDESIISVSTKRTIDATTKCNAWPVVAGGDGNGKSISVAMPQGTTNVSIPLRIGVNATMYICDTSQSCGEGCAIVQAFEASSRSPWYYQCNVTVGPVANAAMPQHQASTSLRALVAGSIALQGYGASSLVSADDALIQFQTYPSESLFGSAVNGTSDKLANIISRFSIGAMAAFADNNKFIKVPGDAPRRGIELDITHPAIILFILLLIIGMTLTLEVFMAVWANRVVVPPDSPPRCGSSPTGNDDEPPTSPASIISDIFRGQAVV</sequence>
<keyword evidence="2" id="KW-1133">Transmembrane helix</keyword>
<feature type="region of interest" description="Disordered" evidence="1">
    <location>
        <begin position="1"/>
        <end position="44"/>
    </location>
</feature>
<proteinExistence type="predicted"/>
<protein>
    <submittedName>
        <fullName evidence="3">Uncharacterized protein</fullName>
    </submittedName>
</protein>
<keyword evidence="2" id="KW-0812">Transmembrane</keyword>
<dbReference type="Proteomes" id="UP001392437">
    <property type="component" value="Unassembled WGS sequence"/>
</dbReference>